<evidence type="ECO:0000313" key="1">
    <source>
        <dbReference type="EMBL" id="VDN31583.1"/>
    </source>
</evidence>
<dbReference type="WBParaSite" id="GPUH_0001838801-mRNA-1">
    <property type="protein sequence ID" value="GPUH_0001838801-mRNA-1"/>
    <property type="gene ID" value="GPUH_0001838801"/>
</dbReference>
<organism evidence="3">
    <name type="scientific">Gongylonema pulchrum</name>
    <dbReference type="NCBI Taxonomy" id="637853"/>
    <lineage>
        <taxon>Eukaryota</taxon>
        <taxon>Metazoa</taxon>
        <taxon>Ecdysozoa</taxon>
        <taxon>Nematoda</taxon>
        <taxon>Chromadorea</taxon>
        <taxon>Rhabditida</taxon>
        <taxon>Spirurina</taxon>
        <taxon>Spiruromorpha</taxon>
        <taxon>Spiruroidea</taxon>
        <taxon>Gongylonematidae</taxon>
        <taxon>Gongylonema</taxon>
    </lineage>
</organism>
<dbReference type="Proteomes" id="UP000271098">
    <property type="component" value="Unassembled WGS sequence"/>
</dbReference>
<name>A0A183EBM2_9BILA</name>
<dbReference type="EMBL" id="UYRT01086633">
    <property type="protein sequence ID" value="VDN31583.1"/>
    <property type="molecule type" value="Genomic_DNA"/>
</dbReference>
<protein>
    <submittedName>
        <fullName evidence="3">Resolvase/invertase-type recombinase catalytic domain-containing protein</fullName>
    </submittedName>
</protein>
<evidence type="ECO:0000313" key="2">
    <source>
        <dbReference type="Proteomes" id="UP000271098"/>
    </source>
</evidence>
<evidence type="ECO:0000313" key="3">
    <source>
        <dbReference type="WBParaSite" id="GPUH_0001838801-mRNA-1"/>
    </source>
</evidence>
<keyword evidence="2" id="KW-1185">Reference proteome</keyword>
<gene>
    <name evidence="1" type="ORF">GPUH_LOCUS18364</name>
</gene>
<dbReference type="AlphaFoldDB" id="A0A183EBM2"/>
<reference evidence="3" key="1">
    <citation type="submission" date="2016-06" db="UniProtKB">
        <authorList>
            <consortium name="WormBaseParasite"/>
        </authorList>
    </citation>
    <scope>IDENTIFICATION</scope>
</reference>
<reference evidence="1 2" key="2">
    <citation type="submission" date="2018-11" db="EMBL/GenBank/DDBJ databases">
        <authorList>
            <consortium name="Pathogen Informatics"/>
        </authorList>
    </citation>
    <scope>NUCLEOTIDE SEQUENCE [LARGE SCALE GENOMIC DNA]</scope>
</reference>
<proteinExistence type="predicted"/>
<accession>A0A183EBM2</accession>
<sequence>MISAAEIIKDANAGGCDDAVCILSQRTRQEDLGRREQLFDALALGSESGYESVVRTRMSEEHDFGVR</sequence>